<proteinExistence type="predicted"/>
<sequence length="158" mass="17588">MNCPQDRCYLSFPGESEYSSRATKFEQQPAKCKGGDLSMGAKHYCLLDNGGTGARHYEIAESRVPLDVLPEYGLVERAASGPAIHRAPAPSELSDESKNPLPIRPACRSGRQPYRTDHLGREETKEYKRVTIARRLPFDSYALCSNPECFHGITVRDA</sequence>
<gene>
    <name evidence="2" type="ORF">SAMN05216559_2325</name>
</gene>
<evidence type="ECO:0000256" key="1">
    <source>
        <dbReference type="SAM" id="MobiDB-lite"/>
    </source>
</evidence>
<protein>
    <submittedName>
        <fullName evidence="2">Uncharacterized protein</fullName>
    </submittedName>
</protein>
<dbReference type="Proteomes" id="UP000199062">
    <property type="component" value="Unassembled WGS sequence"/>
</dbReference>
<dbReference type="AlphaFoldDB" id="A0A1I6L9R1"/>
<organism evidence="2 3">
    <name type="scientific">Halomicrobium zhouii</name>
    <dbReference type="NCBI Taxonomy" id="767519"/>
    <lineage>
        <taxon>Archaea</taxon>
        <taxon>Methanobacteriati</taxon>
        <taxon>Methanobacteriota</taxon>
        <taxon>Stenosarchaea group</taxon>
        <taxon>Halobacteria</taxon>
        <taxon>Halobacteriales</taxon>
        <taxon>Haloarculaceae</taxon>
        <taxon>Halomicrobium</taxon>
    </lineage>
</organism>
<keyword evidence="3" id="KW-1185">Reference proteome</keyword>
<reference evidence="2 3" key="1">
    <citation type="submission" date="2016-10" db="EMBL/GenBank/DDBJ databases">
        <authorList>
            <person name="de Groot N.N."/>
        </authorList>
    </citation>
    <scope>NUCLEOTIDE SEQUENCE [LARGE SCALE GENOMIC DNA]</scope>
    <source>
        <strain evidence="2 3">CGMCC 1.10457</strain>
    </source>
</reference>
<feature type="region of interest" description="Disordered" evidence="1">
    <location>
        <begin position="83"/>
        <end position="122"/>
    </location>
</feature>
<evidence type="ECO:0000313" key="3">
    <source>
        <dbReference type="Proteomes" id="UP000199062"/>
    </source>
</evidence>
<dbReference type="EMBL" id="FOZK01000002">
    <property type="protein sequence ID" value="SFS00199.1"/>
    <property type="molecule type" value="Genomic_DNA"/>
</dbReference>
<name>A0A1I6L9R1_9EURY</name>
<evidence type="ECO:0000313" key="2">
    <source>
        <dbReference type="EMBL" id="SFS00199.1"/>
    </source>
</evidence>
<accession>A0A1I6L9R1</accession>